<accession>A0A382MYS2</accession>
<feature type="transmembrane region" description="Helical" evidence="1">
    <location>
        <begin position="12"/>
        <end position="37"/>
    </location>
</feature>
<gene>
    <name evidence="2" type="ORF">METZ01_LOCUS306988</name>
</gene>
<dbReference type="SUPFAM" id="SSF81343">
    <property type="entry name" value="Fumarate reductase respiratory complex transmembrane subunits"/>
    <property type="match status" value="1"/>
</dbReference>
<name>A0A382MYS2_9ZZZZ</name>
<feature type="non-terminal residue" evidence="2">
    <location>
        <position position="232"/>
    </location>
</feature>
<feature type="transmembrane region" description="Helical" evidence="1">
    <location>
        <begin position="94"/>
        <end position="115"/>
    </location>
</feature>
<keyword evidence="1" id="KW-0812">Transmembrane</keyword>
<dbReference type="EMBL" id="UINC01096882">
    <property type="protein sequence ID" value="SVC54134.1"/>
    <property type="molecule type" value="Genomic_DNA"/>
</dbReference>
<feature type="transmembrane region" description="Helical" evidence="1">
    <location>
        <begin position="135"/>
        <end position="160"/>
    </location>
</feature>
<protein>
    <submittedName>
        <fullName evidence="2">Uncharacterized protein</fullName>
    </submittedName>
</protein>
<feature type="transmembrane region" description="Helical" evidence="1">
    <location>
        <begin position="57"/>
        <end position="78"/>
    </location>
</feature>
<keyword evidence="1" id="KW-0472">Membrane</keyword>
<reference evidence="2" key="1">
    <citation type="submission" date="2018-05" db="EMBL/GenBank/DDBJ databases">
        <authorList>
            <person name="Lanie J.A."/>
            <person name="Ng W.-L."/>
            <person name="Kazmierczak K.M."/>
            <person name="Andrzejewski T.M."/>
            <person name="Davidsen T.M."/>
            <person name="Wayne K.J."/>
            <person name="Tettelin H."/>
            <person name="Glass J.I."/>
            <person name="Rusch D."/>
            <person name="Podicherti R."/>
            <person name="Tsui H.-C.T."/>
            <person name="Winkler M.E."/>
        </authorList>
    </citation>
    <scope>NUCLEOTIDE SEQUENCE</scope>
</reference>
<proteinExistence type="predicted"/>
<organism evidence="2">
    <name type="scientific">marine metagenome</name>
    <dbReference type="NCBI Taxonomy" id="408172"/>
    <lineage>
        <taxon>unclassified sequences</taxon>
        <taxon>metagenomes</taxon>
        <taxon>ecological metagenomes</taxon>
    </lineage>
</organism>
<evidence type="ECO:0000313" key="2">
    <source>
        <dbReference type="EMBL" id="SVC54134.1"/>
    </source>
</evidence>
<dbReference type="InterPro" id="IPR034804">
    <property type="entry name" value="SQR/QFR_C/D"/>
</dbReference>
<feature type="transmembrane region" description="Helical" evidence="1">
    <location>
        <begin position="172"/>
        <end position="195"/>
    </location>
</feature>
<keyword evidence="1" id="KW-1133">Transmembrane helix</keyword>
<dbReference type="AlphaFoldDB" id="A0A382MYS2"/>
<dbReference type="GO" id="GO:0016020">
    <property type="term" value="C:membrane"/>
    <property type="evidence" value="ECO:0007669"/>
    <property type="project" value="InterPro"/>
</dbReference>
<evidence type="ECO:0000256" key="1">
    <source>
        <dbReference type="SAM" id="Phobius"/>
    </source>
</evidence>
<sequence>MITSKVTSSIIFTRLITGLIMMAYCFGHMINHSLGIISVETMDFFRQYFMAFWRAPGIYWLMPISILLHAGAALFTFLHRRSLHGLTITEKVQFGLGLVLPFLLFIHISYGRIGYHINGRPLYYSNFFHTIEEDGILVFFLIVYSLLLGMVWGHGCIGLHRWLSLKPWYSRFWLACYTLAIMPYITSMIGIVVGYRETSLRKSDSNWLLRLDEQAQWLTPEGTPMSSEEIDH</sequence>